<proteinExistence type="predicted"/>
<gene>
    <name evidence="1" type="ORF">L9F63_016974</name>
</gene>
<dbReference type="AlphaFoldDB" id="A0AAD8A1U3"/>
<organism evidence="1 2">
    <name type="scientific">Diploptera punctata</name>
    <name type="common">Pacific beetle cockroach</name>
    <dbReference type="NCBI Taxonomy" id="6984"/>
    <lineage>
        <taxon>Eukaryota</taxon>
        <taxon>Metazoa</taxon>
        <taxon>Ecdysozoa</taxon>
        <taxon>Arthropoda</taxon>
        <taxon>Hexapoda</taxon>
        <taxon>Insecta</taxon>
        <taxon>Pterygota</taxon>
        <taxon>Neoptera</taxon>
        <taxon>Polyneoptera</taxon>
        <taxon>Dictyoptera</taxon>
        <taxon>Blattodea</taxon>
        <taxon>Blaberoidea</taxon>
        <taxon>Blaberidae</taxon>
        <taxon>Diplopterinae</taxon>
        <taxon>Diploptera</taxon>
    </lineage>
</organism>
<name>A0AAD8A1U3_DIPPU</name>
<feature type="non-terminal residue" evidence="1">
    <location>
        <position position="1"/>
    </location>
</feature>
<feature type="non-terminal residue" evidence="1">
    <location>
        <position position="74"/>
    </location>
</feature>
<evidence type="ECO:0000313" key="2">
    <source>
        <dbReference type="Proteomes" id="UP001233999"/>
    </source>
</evidence>
<reference evidence="1" key="1">
    <citation type="journal article" date="2023" name="IScience">
        <title>Live-bearing cockroach genome reveals convergent evolutionary mechanisms linked to viviparity in insects and beyond.</title>
        <authorList>
            <person name="Fouks B."/>
            <person name="Harrison M.C."/>
            <person name="Mikhailova A.A."/>
            <person name="Marchal E."/>
            <person name="English S."/>
            <person name="Carruthers M."/>
            <person name="Jennings E.C."/>
            <person name="Chiamaka E.L."/>
            <person name="Frigard R.A."/>
            <person name="Pippel M."/>
            <person name="Attardo G.M."/>
            <person name="Benoit J.B."/>
            <person name="Bornberg-Bauer E."/>
            <person name="Tobe S.S."/>
        </authorList>
    </citation>
    <scope>NUCLEOTIDE SEQUENCE</scope>
    <source>
        <strain evidence="1">Stay&amp;Tobe</strain>
    </source>
</reference>
<dbReference type="Proteomes" id="UP001233999">
    <property type="component" value="Unassembled WGS sequence"/>
</dbReference>
<keyword evidence="2" id="KW-1185">Reference proteome</keyword>
<evidence type="ECO:0000313" key="1">
    <source>
        <dbReference type="EMBL" id="KAJ9589913.1"/>
    </source>
</evidence>
<comment type="caution">
    <text evidence="1">The sequence shown here is derived from an EMBL/GenBank/DDBJ whole genome shotgun (WGS) entry which is preliminary data.</text>
</comment>
<sequence>VCDCCQVLAEDLVHQTKKVSDCGRFRCDTLTPTCSSCLEGMFSSVTSSVNYFRVIVQYYSVSSDTSYTSLHSSF</sequence>
<protein>
    <submittedName>
        <fullName evidence="1">Uncharacterized protein</fullName>
    </submittedName>
</protein>
<reference evidence="1" key="2">
    <citation type="submission" date="2023-05" db="EMBL/GenBank/DDBJ databases">
        <authorList>
            <person name="Fouks B."/>
        </authorList>
    </citation>
    <scope>NUCLEOTIDE SEQUENCE</scope>
    <source>
        <strain evidence="1">Stay&amp;Tobe</strain>
        <tissue evidence="1">Testes</tissue>
    </source>
</reference>
<dbReference type="EMBL" id="JASPKZ010004587">
    <property type="protein sequence ID" value="KAJ9589913.1"/>
    <property type="molecule type" value="Genomic_DNA"/>
</dbReference>
<accession>A0AAD8A1U3</accession>